<dbReference type="OrthoDB" id="2499658at2759"/>
<organism evidence="1 2">
    <name type="scientific">Brenthis ino</name>
    <name type="common">lesser marbled fritillary</name>
    <dbReference type="NCBI Taxonomy" id="405034"/>
    <lineage>
        <taxon>Eukaryota</taxon>
        <taxon>Metazoa</taxon>
        <taxon>Ecdysozoa</taxon>
        <taxon>Arthropoda</taxon>
        <taxon>Hexapoda</taxon>
        <taxon>Insecta</taxon>
        <taxon>Pterygota</taxon>
        <taxon>Neoptera</taxon>
        <taxon>Endopterygota</taxon>
        <taxon>Lepidoptera</taxon>
        <taxon>Glossata</taxon>
        <taxon>Ditrysia</taxon>
        <taxon>Papilionoidea</taxon>
        <taxon>Nymphalidae</taxon>
        <taxon>Heliconiinae</taxon>
        <taxon>Argynnini</taxon>
        <taxon>Brenthis</taxon>
    </lineage>
</organism>
<name>A0A8J9V5C8_9NEOP</name>
<evidence type="ECO:0008006" key="3">
    <source>
        <dbReference type="Google" id="ProtNLM"/>
    </source>
</evidence>
<feature type="non-terminal residue" evidence="1">
    <location>
        <position position="195"/>
    </location>
</feature>
<evidence type="ECO:0000313" key="1">
    <source>
        <dbReference type="EMBL" id="CAH0720350.1"/>
    </source>
</evidence>
<evidence type="ECO:0000313" key="2">
    <source>
        <dbReference type="Proteomes" id="UP000838878"/>
    </source>
</evidence>
<gene>
    <name evidence="1" type="ORF">BINO364_LOCUS6594</name>
</gene>
<keyword evidence="2" id="KW-1185">Reference proteome</keyword>
<protein>
    <recommendedName>
        <fullName evidence="3">KRAB-A domain-containing protein 2</fullName>
    </recommendedName>
</protein>
<dbReference type="AlphaFoldDB" id="A0A8J9V5C8"/>
<accession>A0A8J9V5C8</accession>
<dbReference type="Proteomes" id="UP000838878">
    <property type="component" value="Chromosome 2"/>
</dbReference>
<sequence length="195" mass="22478">MSLAVFRPIVLSFHVRSLSVRACNCVKLKTSESNGVVVTKNVDKEALKVKFKEKISNLNKNKCSFHIKNKQLYEQIISEVESAKVAKKKTSSLQYRRLKRYDVVCFGDEKKLIKPLSDTKNIQYYVTDDELFDVIECAHQECGHGGRDLTLKALNKKYANVTKECVNYYLDLCETCHKKKSQPKKGLVVNYLRNY</sequence>
<proteinExistence type="predicted"/>
<reference evidence="1" key="1">
    <citation type="submission" date="2021-12" db="EMBL/GenBank/DDBJ databases">
        <authorList>
            <person name="Martin H S."/>
        </authorList>
    </citation>
    <scope>NUCLEOTIDE SEQUENCE</scope>
</reference>
<dbReference type="EMBL" id="OV170222">
    <property type="protein sequence ID" value="CAH0720350.1"/>
    <property type="molecule type" value="Genomic_DNA"/>
</dbReference>